<dbReference type="Gene3D" id="3.40.50.850">
    <property type="entry name" value="Isochorismatase-like"/>
    <property type="match status" value="1"/>
</dbReference>
<evidence type="ECO:0000313" key="4">
    <source>
        <dbReference type="Proteomes" id="UP000285875"/>
    </source>
</evidence>
<organism evidence="3 4">
    <name type="scientific">Acidipropionibacterium jensenii</name>
    <dbReference type="NCBI Taxonomy" id="1749"/>
    <lineage>
        <taxon>Bacteria</taxon>
        <taxon>Bacillati</taxon>
        <taxon>Actinomycetota</taxon>
        <taxon>Actinomycetes</taxon>
        <taxon>Propionibacteriales</taxon>
        <taxon>Propionibacteriaceae</taxon>
        <taxon>Acidipropionibacterium</taxon>
    </lineage>
</organism>
<keyword evidence="1 3" id="KW-0378">Hydrolase</keyword>
<dbReference type="InterPro" id="IPR000868">
    <property type="entry name" value="Isochorismatase-like_dom"/>
</dbReference>
<dbReference type="InterPro" id="IPR050272">
    <property type="entry name" value="Isochorismatase-like_hydrls"/>
</dbReference>
<dbReference type="RefSeq" id="WP_097799176.1">
    <property type="nucleotide sequence ID" value="NZ_CP025570.1"/>
</dbReference>
<reference evidence="4" key="1">
    <citation type="submission" date="2017-12" db="EMBL/GenBank/DDBJ databases">
        <title>Whole genome sequencing of Acidipropionibacterium jensenii strains JS279 and JS280.</title>
        <authorList>
            <person name="Deptula P."/>
            <person name="Laine P."/>
            <person name="Smolander O.-P."/>
            <person name="Paulin L."/>
            <person name="Auvinen P."/>
            <person name="Varmanen P."/>
        </authorList>
    </citation>
    <scope>NUCLEOTIDE SEQUENCE [LARGE SCALE GENOMIC DNA]</scope>
    <source>
        <strain evidence="4">JS280</strain>
    </source>
</reference>
<dbReference type="PANTHER" id="PTHR43540">
    <property type="entry name" value="PEROXYUREIDOACRYLATE/UREIDOACRYLATE AMIDOHYDROLASE-RELATED"/>
    <property type="match status" value="1"/>
</dbReference>
<feature type="domain" description="Isochorismatase-like" evidence="2">
    <location>
        <begin position="8"/>
        <end position="167"/>
    </location>
</feature>
<evidence type="ECO:0000313" key="3">
    <source>
        <dbReference type="EMBL" id="AZZ39905.1"/>
    </source>
</evidence>
<proteinExistence type="predicted"/>
<dbReference type="Pfam" id="PF00857">
    <property type="entry name" value="Isochorismatase"/>
    <property type="match status" value="1"/>
</dbReference>
<accession>A0A3Q9ULP5</accession>
<gene>
    <name evidence="3" type="ORF">C0Z10_09215</name>
</gene>
<dbReference type="AlphaFoldDB" id="A0A3Q9ULP5"/>
<name>A0A3Q9ULP5_9ACTN</name>
<sequence>MSGFDLPWLVVIDAQRIFADPSSPWCAHDFEAVVGPIGRLSERFEDRVLVTRWLPGSEHPGAWADYFDRWSFADRPDDDPCFDLVDAARGWSRRPGLDLTTFGKWGPRLAGITGPTPHLVLVGVATDCCVISTALAAADAGAWVQVVSDGCAGSTPENQAAALRLMGLYSPQIEITSSSDLLG</sequence>
<dbReference type="InterPro" id="IPR036380">
    <property type="entry name" value="Isochorismatase-like_sf"/>
</dbReference>
<dbReference type="EMBL" id="CP025570">
    <property type="protein sequence ID" value="AZZ39905.1"/>
    <property type="molecule type" value="Genomic_DNA"/>
</dbReference>
<dbReference type="GO" id="GO:0016787">
    <property type="term" value="F:hydrolase activity"/>
    <property type="evidence" value="ECO:0007669"/>
    <property type="project" value="UniProtKB-KW"/>
</dbReference>
<evidence type="ECO:0000256" key="1">
    <source>
        <dbReference type="ARBA" id="ARBA00022801"/>
    </source>
</evidence>
<protein>
    <submittedName>
        <fullName evidence="3">Hydrolase</fullName>
    </submittedName>
</protein>
<dbReference type="KEGG" id="aji:C0Z10_09215"/>
<dbReference type="Proteomes" id="UP000285875">
    <property type="component" value="Chromosome"/>
</dbReference>
<evidence type="ECO:0000259" key="2">
    <source>
        <dbReference type="Pfam" id="PF00857"/>
    </source>
</evidence>
<dbReference type="SUPFAM" id="SSF52499">
    <property type="entry name" value="Isochorismatase-like hydrolases"/>
    <property type="match status" value="1"/>
</dbReference>